<keyword evidence="8" id="KW-0865">Zymogen</keyword>
<dbReference type="PANTHER" id="PTHR12411">
    <property type="entry name" value="CYSTEINE PROTEASE FAMILY C1-RELATED"/>
    <property type="match status" value="1"/>
</dbReference>
<evidence type="ECO:0000256" key="3">
    <source>
        <dbReference type="ARBA" id="ARBA00012516"/>
    </source>
</evidence>
<dbReference type="GO" id="GO:0005615">
    <property type="term" value="C:extracellular space"/>
    <property type="evidence" value="ECO:0007669"/>
    <property type="project" value="UniProtKB-ARBA"/>
</dbReference>
<dbReference type="STRING" id="70415.A0A5S6QA22"/>
<dbReference type="InterPro" id="IPR000668">
    <property type="entry name" value="Peptidase_C1A_C"/>
</dbReference>
<evidence type="ECO:0000256" key="2">
    <source>
        <dbReference type="ARBA" id="ARBA00008455"/>
    </source>
</evidence>
<dbReference type="PRINTS" id="PR00705">
    <property type="entry name" value="PAPAIN"/>
</dbReference>
<evidence type="ECO:0000256" key="6">
    <source>
        <dbReference type="ARBA" id="ARBA00022801"/>
    </source>
</evidence>
<dbReference type="Proteomes" id="UP000046395">
    <property type="component" value="Unassembled WGS sequence"/>
</dbReference>
<evidence type="ECO:0000256" key="8">
    <source>
        <dbReference type="ARBA" id="ARBA00023145"/>
    </source>
</evidence>
<keyword evidence="5" id="KW-0732">Signal</keyword>
<evidence type="ECO:0000256" key="4">
    <source>
        <dbReference type="ARBA" id="ARBA00022670"/>
    </source>
</evidence>
<keyword evidence="6" id="KW-0378">Hydrolase</keyword>
<keyword evidence="7" id="KW-0788">Thiol protease</keyword>
<dbReference type="SUPFAM" id="SSF54001">
    <property type="entry name" value="Cysteine proteinases"/>
    <property type="match status" value="1"/>
</dbReference>
<organism evidence="12 13">
    <name type="scientific">Trichuris muris</name>
    <name type="common">Mouse whipworm</name>
    <dbReference type="NCBI Taxonomy" id="70415"/>
    <lineage>
        <taxon>Eukaryota</taxon>
        <taxon>Metazoa</taxon>
        <taxon>Ecdysozoa</taxon>
        <taxon>Nematoda</taxon>
        <taxon>Enoplea</taxon>
        <taxon>Dorylaimia</taxon>
        <taxon>Trichinellida</taxon>
        <taxon>Trichuridae</taxon>
        <taxon>Trichuris</taxon>
    </lineage>
</organism>
<dbReference type="Gene3D" id="3.90.70.10">
    <property type="entry name" value="Cysteine proteinases"/>
    <property type="match status" value="1"/>
</dbReference>
<dbReference type="CDD" id="cd02698">
    <property type="entry name" value="Peptidase_C1A_CathepsinX"/>
    <property type="match status" value="1"/>
</dbReference>
<name>A0A5S6QA22_TRIMR</name>
<dbReference type="GO" id="GO:0042395">
    <property type="term" value="P:ecdysis, collagen and cuticulin-based cuticle"/>
    <property type="evidence" value="ECO:0007669"/>
    <property type="project" value="UniProtKB-ARBA"/>
</dbReference>
<evidence type="ECO:0000259" key="11">
    <source>
        <dbReference type="SMART" id="SM00645"/>
    </source>
</evidence>
<keyword evidence="9" id="KW-1015">Disulfide bond</keyword>
<keyword evidence="4" id="KW-0645">Protease</keyword>
<keyword evidence="12" id="KW-1185">Reference proteome</keyword>
<proteinExistence type="inferred from homology"/>
<evidence type="ECO:0000256" key="10">
    <source>
        <dbReference type="ARBA" id="ARBA00023180"/>
    </source>
</evidence>
<reference evidence="13" key="1">
    <citation type="submission" date="2019-12" db="UniProtKB">
        <authorList>
            <consortium name="WormBaseParasite"/>
        </authorList>
    </citation>
    <scope>IDENTIFICATION</scope>
</reference>
<evidence type="ECO:0000256" key="7">
    <source>
        <dbReference type="ARBA" id="ARBA00022807"/>
    </source>
</evidence>
<dbReference type="InterPro" id="IPR025661">
    <property type="entry name" value="Pept_asp_AS"/>
</dbReference>
<dbReference type="PROSITE" id="PS00640">
    <property type="entry name" value="THIOL_PROTEASE_ASN"/>
    <property type="match status" value="1"/>
</dbReference>
<dbReference type="InterPro" id="IPR038765">
    <property type="entry name" value="Papain-like_cys_pep_sf"/>
</dbReference>
<dbReference type="EC" id="3.4.18.1" evidence="3"/>
<dbReference type="SMART" id="SM00645">
    <property type="entry name" value="Pept_C1"/>
    <property type="match status" value="1"/>
</dbReference>
<dbReference type="Pfam" id="PF00112">
    <property type="entry name" value="Peptidase_C1"/>
    <property type="match status" value="1"/>
</dbReference>
<dbReference type="AlphaFoldDB" id="A0A5S6QA22"/>
<dbReference type="GO" id="GO:0016807">
    <property type="term" value="F:cysteine-type carboxypeptidase activity"/>
    <property type="evidence" value="ECO:0007669"/>
    <property type="project" value="UniProtKB-EC"/>
</dbReference>
<accession>A0A5S6QA22</accession>
<keyword evidence="10" id="KW-0325">Glycoprotein</keyword>
<dbReference type="WBParaSite" id="TMUE_1000004084.1">
    <property type="protein sequence ID" value="TMUE_1000004084.1"/>
    <property type="gene ID" value="WBGene00290970"/>
</dbReference>
<dbReference type="InterPro" id="IPR033157">
    <property type="entry name" value="CTSZ"/>
</dbReference>
<dbReference type="InterPro" id="IPR013128">
    <property type="entry name" value="Peptidase_C1A"/>
</dbReference>
<comment type="catalytic activity">
    <reaction evidence="1">
        <text>Release of C-terminal amino acid residues with broad specificity, but lacks action on C-terminal proline. Shows weak endopeptidase activity.</text>
        <dbReference type="EC" id="3.4.18.1"/>
    </reaction>
</comment>
<evidence type="ECO:0000313" key="13">
    <source>
        <dbReference type="WBParaSite" id="TMUE_1000004084.1"/>
    </source>
</evidence>
<dbReference type="GO" id="GO:0006508">
    <property type="term" value="P:proteolysis"/>
    <property type="evidence" value="ECO:0007669"/>
    <property type="project" value="UniProtKB-KW"/>
</dbReference>
<evidence type="ECO:0000256" key="5">
    <source>
        <dbReference type="ARBA" id="ARBA00022729"/>
    </source>
</evidence>
<feature type="domain" description="Peptidase C1A papain C-terminal" evidence="11">
    <location>
        <begin position="69"/>
        <end position="304"/>
    </location>
</feature>
<sequence length="316" mass="35777">MDSIAKALILLTFLNVAYVELYLTDYVPKKQRHNGFRYLSEPCYRPMHGTQTLRPRRHPREYAHILPKLPKQWNWCNAGNVNYCSPTRNQHIPQYCGSCWAMGTTSALADRINIRRKGRWPGAYLSVQYVIDCGNAGTCHGGDMLPVYEFAHKHGIVDETCNNYQAKDGTCDKFNQCGNCVTFNQCYPVNNYTLYKVSDYGEVTGRDLMMAEIYKNGPIACGIEVTDNFEAYTGGIYAELKRIPVINHVISVVGWGVDDETGIEYWIGRNSWGSPWGEHGFFRIVTSAFKNKTGADYNLAIETQCAYADPMPPMPV</sequence>
<evidence type="ECO:0000313" key="12">
    <source>
        <dbReference type="Proteomes" id="UP000046395"/>
    </source>
</evidence>
<protein>
    <recommendedName>
        <fullName evidence="3">cathepsin X</fullName>
        <ecNumber evidence="3">3.4.18.1</ecNumber>
    </recommendedName>
</protein>
<evidence type="ECO:0000256" key="9">
    <source>
        <dbReference type="ARBA" id="ARBA00023157"/>
    </source>
</evidence>
<evidence type="ECO:0000256" key="1">
    <source>
        <dbReference type="ARBA" id="ARBA00001594"/>
    </source>
</evidence>
<dbReference type="FunFam" id="3.90.70.10:FF:000060">
    <property type="entry name" value="Cathepsin Z"/>
    <property type="match status" value="1"/>
</dbReference>
<comment type="similarity">
    <text evidence="2">Belongs to the peptidase C1 family.</text>
</comment>